<comment type="caution">
    <text evidence="1">The sequence shown here is derived from an EMBL/GenBank/DDBJ whole genome shotgun (WGS) entry which is preliminary data.</text>
</comment>
<keyword evidence="1" id="KW-0808">Transferase</keyword>
<dbReference type="Proteomes" id="UP001165089">
    <property type="component" value="Unassembled WGS sequence"/>
</dbReference>
<keyword evidence="2" id="KW-1185">Reference proteome</keyword>
<organism evidence="1 2">
    <name type="scientific">Geothrix rubra</name>
    <dbReference type="NCBI Taxonomy" id="2927977"/>
    <lineage>
        <taxon>Bacteria</taxon>
        <taxon>Pseudomonadati</taxon>
        <taxon>Acidobacteriota</taxon>
        <taxon>Holophagae</taxon>
        <taxon>Holophagales</taxon>
        <taxon>Holophagaceae</taxon>
        <taxon>Geothrix</taxon>
    </lineage>
</organism>
<proteinExistence type="predicted"/>
<dbReference type="SUPFAM" id="SSF53448">
    <property type="entry name" value="Nucleotide-diphospho-sugar transferases"/>
    <property type="match status" value="1"/>
</dbReference>
<sequence length="338" mass="39252">MNAIETGRPATIRTEHFVTLFDHKFLPYGVALYSSLGEHVPDFVLWILCMDAEVEDSLKRLELPNVRLIPLREVETEGLRAVKAGRSRGEYCWTLTPFTPSFVFARDPGVERVTYLDADLFFFSSPKPLFDEFEASGAQVLITDHGFAPEYDTSEKYGKYCVQFMTFRNSPGGRRVLDWWQARCLEWCFDRVEEGKFGDQKYLDDWSVRFAQEVHVLAQKELALAPWNARMFLEGKGEARTPTFFHFHRFRIVTPNQMMVYRGYRVGMEAERLYERYVERMTEALSLLAKVGIPVPVLPLGRNALERAKRLILFLMRSIRFHPFQLDPGTTALPPRKD</sequence>
<protein>
    <submittedName>
        <fullName evidence="1">Glycosyl transferase</fullName>
    </submittedName>
</protein>
<reference evidence="1 2" key="1">
    <citation type="journal article" date="2023" name="Antonie Van Leeuwenhoek">
        <title>Mesoterricola silvestris gen. nov., sp. nov., Mesoterricola sediminis sp. nov., Geothrix oryzae sp. nov., Geothrix edaphica sp. nov., Geothrix rubra sp. nov., and Geothrix limicola sp. nov., six novel members of Acidobacteriota isolated from soils.</title>
        <authorList>
            <person name="Itoh H."/>
            <person name="Sugisawa Y."/>
            <person name="Mise K."/>
            <person name="Xu Z."/>
            <person name="Kuniyasu M."/>
            <person name="Ushijima N."/>
            <person name="Kawano K."/>
            <person name="Kobayashi E."/>
            <person name="Shiratori Y."/>
            <person name="Masuda Y."/>
            <person name="Senoo K."/>
        </authorList>
    </citation>
    <scope>NUCLEOTIDE SEQUENCE [LARGE SCALE GENOMIC DNA]</scope>
    <source>
        <strain evidence="1 2">Red803</strain>
    </source>
</reference>
<dbReference type="RefSeq" id="WP_285726105.1">
    <property type="nucleotide sequence ID" value="NZ_BSDD01000004.1"/>
</dbReference>
<evidence type="ECO:0000313" key="1">
    <source>
        <dbReference type="EMBL" id="GLH70663.1"/>
    </source>
</evidence>
<name>A0ABQ5Q8A4_9BACT</name>
<dbReference type="EMBL" id="BSDD01000004">
    <property type="protein sequence ID" value="GLH70663.1"/>
    <property type="molecule type" value="Genomic_DNA"/>
</dbReference>
<accession>A0ABQ5Q8A4</accession>
<dbReference type="GO" id="GO:0016740">
    <property type="term" value="F:transferase activity"/>
    <property type="evidence" value="ECO:0007669"/>
    <property type="project" value="UniProtKB-KW"/>
</dbReference>
<evidence type="ECO:0000313" key="2">
    <source>
        <dbReference type="Proteomes" id="UP001165089"/>
    </source>
</evidence>
<dbReference type="Gene3D" id="3.90.550.10">
    <property type="entry name" value="Spore Coat Polysaccharide Biosynthesis Protein SpsA, Chain A"/>
    <property type="match status" value="1"/>
</dbReference>
<gene>
    <name evidence="1" type="ORF">GETHPA_21960</name>
</gene>
<dbReference type="InterPro" id="IPR029044">
    <property type="entry name" value="Nucleotide-diphossugar_trans"/>
</dbReference>